<organism evidence="2 3">
    <name type="scientific">Crepidotus variabilis</name>
    <dbReference type="NCBI Taxonomy" id="179855"/>
    <lineage>
        <taxon>Eukaryota</taxon>
        <taxon>Fungi</taxon>
        <taxon>Dikarya</taxon>
        <taxon>Basidiomycota</taxon>
        <taxon>Agaricomycotina</taxon>
        <taxon>Agaricomycetes</taxon>
        <taxon>Agaricomycetidae</taxon>
        <taxon>Agaricales</taxon>
        <taxon>Agaricineae</taxon>
        <taxon>Crepidotaceae</taxon>
        <taxon>Crepidotus</taxon>
    </lineage>
</organism>
<accession>A0A9P6E2Z6</accession>
<feature type="compositionally biased region" description="Polar residues" evidence="1">
    <location>
        <begin position="170"/>
        <end position="181"/>
    </location>
</feature>
<proteinExistence type="predicted"/>
<evidence type="ECO:0008006" key="4">
    <source>
        <dbReference type="Google" id="ProtNLM"/>
    </source>
</evidence>
<sequence length="264" mass="29231">MSVDQNSSRPTKRRKVDPEGVIVGAGGFLTEPLNQSEEQVQEDVIPFELIPTALQALDLPPDDDEILSVFKNASSGWSSAHDSPLTSAAESKYVSRADWRSVCAVLLENRSVPGESKPHRWAEDDEGSDTYVDQSEIGSEEDASSNSSKDEYMEEPASRRPKVRKPLSGKASTTRLLSHQSDTLSGRQAQVCVNAFALFFPDVTPENLEDQRIMIKDLQRVAKLLNEKLKADEMVDMLDLFSTSLDKSVSFSDFCRMMVAARLA</sequence>
<reference evidence="2" key="1">
    <citation type="submission" date="2020-11" db="EMBL/GenBank/DDBJ databases">
        <authorList>
            <consortium name="DOE Joint Genome Institute"/>
            <person name="Ahrendt S."/>
            <person name="Riley R."/>
            <person name="Andreopoulos W."/>
            <person name="Labutti K."/>
            <person name="Pangilinan J."/>
            <person name="Ruiz-Duenas F.J."/>
            <person name="Barrasa J.M."/>
            <person name="Sanchez-Garcia M."/>
            <person name="Camarero S."/>
            <person name="Miyauchi S."/>
            <person name="Serrano A."/>
            <person name="Linde D."/>
            <person name="Babiker R."/>
            <person name="Drula E."/>
            <person name="Ayuso-Fernandez I."/>
            <person name="Pacheco R."/>
            <person name="Padilla G."/>
            <person name="Ferreira P."/>
            <person name="Barriuso J."/>
            <person name="Kellner H."/>
            <person name="Castanera R."/>
            <person name="Alfaro M."/>
            <person name="Ramirez L."/>
            <person name="Pisabarro A.G."/>
            <person name="Kuo A."/>
            <person name="Tritt A."/>
            <person name="Lipzen A."/>
            <person name="He G."/>
            <person name="Yan M."/>
            <person name="Ng V."/>
            <person name="Cullen D."/>
            <person name="Martin F."/>
            <person name="Rosso M.-N."/>
            <person name="Henrissat B."/>
            <person name="Hibbett D."/>
            <person name="Martinez A.T."/>
            <person name="Grigoriev I.V."/>
        </authorList>
    </citation>
    <scope>NUCLEOTIDE SEQUENCE</scope>
    <source>
        <strain evidence="2">CBS 506.95</strain>
    </source>
</reference>
<gene>
    <name evidence="2" type="ORF">CPB83DRAFT_778522</name>
</gene>
<dbReference type="AlphaFoldDB" id="A0A9P6E2Z6"/>
<comment type="caution">
    <text evidence="2">The sequence shown here is derived from an EMBL/GenBank/DDBJ whole genome shotgun (WGS) entry which is preliminary data.</text>
</comment>
<dbReference type="InterPro" id="IPR011992">
    <property type="entry name" value="EF-hand-dom_pair"/>
</dbReference>
<dbReference type="OrthoDB" id="2530165at2759"/>
<dbReference type="Proteomes" id="UP000807306">
    <property type="component" value="Unassembled WGS sequence"/>
</dbReference>
<feature type="region of interest" description="Disordered" evidence="1">
    <location>
        <begin position="113"/>
        <end position="181"/>
    </location>
</feature>
<protein>
    <recommendedName>
        <fullName evidence="4">EF-hand domain-containing protein</fullName>
    </recommendedName>
</protein>
<name>A0A9P6E2Z6_9AGAR</name>
<dbReference type="EMBL" id="MU158026">
    <property type="protein sequence ID" value="KAF9521558.1"/>
    <property type="molecule type" value="Genomic_DNA"/>
</dbReference>
<keyword evidence="3" id="KW-1185">Reference proteome</keyword>
<dbReference type="SUPFAM" id="SSF47473">
    <property type="entry name" value="EF-hand"/>
    <property type="match status" value="1"/>
</dbReference>
<dbReference type="Gene3D" id="1.10.238.10">
    <property type="entry name" value="EF-hand"/>
    <property type="match status" value="1"/>
</dbReference>
<evidence type="ECO:0000313" key="3">
    <source>
        <dbReference type="Proteomes" id="UP000807306"/>
    </source>
</evidence>
<evidence type="ECO:0000313" key="2">
    <source>
        <dbReference type="EMBL" id="KAF9521558.1"/>
    </source>
</evidence>
<evidence type="ECO:0000256" key="1">
    <source>
        <dbReference type="SAM" id="MobiDB-lite"/>
    </source>
</evidence>